<comment type="similarity">
    <text evidence="1">Belongs to the bacterial solute-binding protein 3 family.</text>
</comment>
<proteinExistence type="inferred from homology"/>
<protein>
    <submittedName>
        <fullName evidence="7">Glutamate transport system substrate-binding protein</fullName>
    </submittedName>
</protein>
<dbReference type="PANTHER" id="PTHR30085">
    <property type="entry name" value="AMINO ACID ABC TRANSPORTER PERMEASE"/>
    <property type="match status" value="1"/>
</dbReference>
<evidence type="ECO:0000256" key="1">
    <source>
        <dbReference type="ARBA" id="ARBA00010333"/>
    </source>
</evidence>
<evidence type="ECO:0000259" key="6">
    <source>
        <dbReference type="SMART" id="SM00062"/>
    </source>
</evidence>
<keyword evidence="2" id="KW-0813">Transport</keyword>
<keyword evidence="8" id="KW-1185">Reference proteome</keyword>
<evidence type="ECO:0000256" key="3">
    <source>
        <dbReference type="ARBA" id="ARBA00022729"/>
    </source>
</evidence>
<dbReference type="Pfam" id="PF00497">
    <property type="entry name" value="SBP_bac_3"/>
    <property type="match status" value="1"/>
</dbReference>
<dbReference type="SMART" id="SM00062">
    <property type="entry name" value="PBPb"/>
    <property type="match status" value="1"/>
</dbReference>
<feature type="domain" description="Solute-binding protein family 3/N-terminal" evidence="6">
    <location>
        <begin position="44"/>
        <end position="269"/>
    </location>
</feature>
<accession>A0A3N4YQF8</accession>
<comment type="caution">
    <text evidence="7">The sequence shown here is derived from an EMBL/GenBank/DDBJ whole genome shotgun (WGS) entry which is preliminary data.</text>
</comment>
<keyword evidence="3 5" id="KW-0732">Signal</keyword>
<feature type="signal peptide" evidence="5">
    <location>
        <begin position="1"/>
        <end position="19"/>
    </location>
</feature>
<dbReference type="AlphaFoldDB" id="A0A3N4YQF8"/>
<dbReference type="Proteomes" id="UP000280501">
    <property type="component" value="Unassembled WGS sequence"/>
</dbReference>
<dbReference type="PROSITE" id="PS51257">
    <property type="entry name" value="PROKAR_LIPOPROTEIN"/>
    <property type="match status" value="1"/>
</dbReference>
<feature type="region of interest" description="Disordered" evidence="4">
    <location>
        <begin position="273"/>
        <end position="299"/>
    </location>
</feature>
<reference evidence="7 8" key="1">
    <citation type="submission" date="2018-11" db="EMBL/GenBank/DDBJ databases">
        <title>Sequencing the genomes of 1000 actinobacteria strains.</title>
        <authorList>
            <person name="Klenk H.-P."/>
        </authorList>
    </citation>
    <scope>NUCLEOTIDE SEQUENCE [LARGE SCALE GENOMIC DNA]</scope>
    <source>
        <strain evidence="7 8">DSM 15700</strain>
    </source>
</reference>
<sequence>MRTSLFRLVSAPFCALALAVVSGCAPSVSQPACVQDVPRDDKNRVTIGLHSDLPGWSYSPDDASWSGFDYEFARWLGDHCGFVMVPTPIASAERETALLEGRVDLVIASYSITDKRKELVTFAGPYAYTQQGVMVREGSGISGLDDLAGRTVCAARGTTSAEQIVQFLPDAVLDEQSGFGRCTRALVAGTVDAVSTDELLLHGLAAGSSPLQEEAGGELTVLDAAFGHQELYGIGMPTDGAAQAQCEALTEAIDAAVIDQWWTDAFQNALPDVARPEDHRPSRGYFERCPGSGDEGDVR</sequence>
<dbReference type="InterPro" id="IPR001638">
    <property type="entry name" value="Solute-binding_3/MltF_N"/>
</dbReference>
<dbReference type="InterPro" id="IPR051455">
    <property type="entry name" value="Bact_solute-bind_prot3"/>
</dbReference>
<dbReference type="GO" id="GO:0030288">
    <property type="term" value="C:outer membrane-bounded periplasmic space"/>
    <property type="evidence" value="ECO:0007669"/>
    <property type="project" value="TreeGrafter"/>
</dbReference>
<dbReference type="GO" id="GO:0006865">
    <property type="term" value="P:amino acid transport"/>
    <property type="evidence" value="ECO:0007669"/>
    <property type="project" value="TreeGrafter"/>
</dbReference>
<organism evidence="7 8">
    <name type="scientific">Myceligenerans xiligouense</name>
    <dbReference type="NCBI Taxonomy" id="253184"/>
    <lineage>
        <taxon>Bacteria</taxon>
        <taxon>Bacillati</taxon>
        <taxon>Actinomycetota</taxon>
        <taxon>Actinomycetes</taxon>
        <taxon>Micrococcales</taxon>
        <taxon>Promicromonosporaceae</taxon>
        <taxon>Myceligenerans</taxon>
    </lineage>
</organism>
<evidence type="ECO:0000256" key="5">
    <source>
        <dbReference type="SAM" id="SignalP"/>
    </source>
</evidence>
<dbReference type="PANTHER" id="PTHR30085:SF6">
    <property type="entry name" value="ABC TRANSPORTER GLUTAMINE-BINDING PROTEIN GLNH"/>
    <property type="match status" value="1"/>
</dbReference>
<dbReference type="RefSeq" id="WP_170177046.1">
    <property type="nucleotide sequence ID" value="NZ_RKQZ01000001.1"/>
</dbReference>
<feature type="chain" id="PRO_5038445130" evidence="5">
    <location>
        <begin position="20"/>
        <end position="299"/>
    </location>
</feature>
<dbReference type="SUPFAM" id="SSF53850">
    <property type="entry name" value="Periplasmic binding protein-like II"/>
    <property type="match status" value="1"/>
</dbReference>
<dbReference type="EMBL" id="RKQZ01000001">
    <property type="protein sequence ID" value="RPF21574.1"/>
    <property type="molecule type" value="Genomic_DNA"/>
</dbReference>
<gene>
    <name evidence="7" type="ORF">EDD34_2205</name>
</gene>
<evidence type="ECO:0000313" key="7">
    <source>
        <dbReference type="EMBL" id="RPF21574.1"/>
    </source>
</evidence>
<name>A0A3N4YQF8_9MICO</name>
<dbReference type="GO" id="GO:0005576">
    <property type="term" value="C:extracellular region"/>
    <property type="evidence" value="ECO:0007669"/>
    <property type="project" value="TreeGrafter"/>
</dbReference>
<evidence type="ECO:0000256" key="4">
    <source>
        <dbReference type="SAM" id="MobiDB-lite"/>
    </source>
</evidence>
<dbReference type="Gene3D" id="3.40.190.10">
    <property type="entry name" value="Periplasmic binding protein-like II"/>
    <property type="match status" value="2"/>
</dbReference>
<evidence type="ECO:0000313" key="8">
    <source>
        <dbReference type="Proteomes" id="UP000280501"/>
    </source>
</evidence>
<evidence type="ECO:0000256" key="2">
    <source>
        <dbReference type="ARBA" id="ARBA00022448"/>
    </source>
</evidence>